<organism evidence="2 3">
    <name type="scientific">Winogradskya consettensis</name>
    <dbReference type="NCBI Taxonomy" id="113560"/>
    <lineage>
        <taxon>Bacteria</taxon>
        <taxon>Bacillati</taxon>
        <taxon>Actinomycetota</taxon>
        <taxon>Actinomycetes</taxon>
        <taxon>Micromonosporales</taxon>
        <taxon>Micromonosporaceae</taxon>
        <taxon>Winogradskya</taxon>
    </lineage>
</organism>
<evidence type="ECO:0000256" key="1">
    <source>
        <dbReference type="SAM" id="Phobius"/>
    </source>
</evidence>
<dbReference type="RefSeq" id="WP_212995887.1">
    <property type="nucleotide sequence ID" value="NZ_BAAATW010000002.1"/>
</dbReference>
<protein>
    <submittedName>
        <fullName evidence="2">Uncharacterized protein</fullName>
    </submittedName>
</protein>
<accession>A0A919S9D3</accession>
<keyword evidence="3" id="KW-1185">Reference proteome</keyword>
<feature type="transmembrane region" description="Helical" evidence="1">
    <location>
        <begin position="12"/>
        <end position="32"/>
    </location>
</feature>
<dbReference type="AlphaFoldDB" id="A0A919S9D3"/>
<evidence type="ECO:0000313" key="2">
    <source>
        <dbReference type="EMBL" id="GIM68063.1"/>
    </source>
</evidence>
<comment type="caution">
    <text evidence="2">The sequence shown here is derived from an EMBL/GenBank/DDBJ whole genome shotgun (WGS) entry which is preliminary data.</text>
</comment>
<feature type="transmembrane region" description="Helical" evidence="1">
    <location>
        <begin position="56"/>
        <end position="75"/>
    </location>
</feature>
<gene>
    <name evidence="2" type="ORF">Aco04nite_09070</name>
</gene>
<feature type="transmembrane region" description="Helical" evidence="1">
    <location>
        <begin position="87"/>
        <end position="110"/>
    </location>
</feature>
<name>A0A919S9D3_9ACTN</name>
<reference evidence="2" key="1">
    <citation type="submission" date="2021-03" db="EMBL/GenBank/DDBJ databases">
        <title>Whole genome shotgun sequence of Actinoplanes consettensis NBRC 14913.</title>
        <authorList>
            <person name="Komaki H."/>
            <person name="Tamura T."/>
        </authorList>
    </citation>
    <scope>NUCLEOTIDE SEQUENCE</scope>
    <source>
        <strain evidence="2">NBRC 14913</strain>
    </source>
</reference>
<sequence length="114" mass="12196">MTPRFAWLSGFWSLLAGAVLLIVLLIFLHPVIDPEDCPNYGGNGNASAFTDSGWDLYLPVVALGWVIVVLAEQALPVTWRGRSGTEVTVRAGAAVLGATMFSCCALLPFLTVCR</sequence>
<proteinExistence type="predicted"/>
<keyword evidence="1" id="KW-0812">Transmembrane</keyword>
<keyword evidence="1" id="KW-1133">Transmembrane helix</keyword>
<dbReference type="EMBL" id="BOQP01000004">
    <property type="protein sequence ID" value="GIM68063.1"/>
    <property type="molecule type" value="Genomic_DNA"/>
</dbReference>
<dbReference type="Proteomes" id="UP000680865">
    <property type="component" value="Unassembled WGS sequence"/>
</dbReference>
<evidence type="ECO:0000313" key="3">
    <source>
        <dbReference type="Proteomes" id="UP000680865"/>
    </source>
</evidence>
<keyword evidence="1" id="KW-0472">Membrane</keyword>